<feature type="region of interest" description="Disordered" evidence="1">
    <location>
        <begin position="1"/>
        <end position="56"/>
    </location>
</feature>
<evidence type="ECO:0000313" key="3">
    <source>
        <dbReference type="Proteomes" id="UP001314170"/>
    </source>
</evidence>
<dbReference type="AlphaFoldDB" id="A0AAV1SA83"/>
<name>A0AAV1SA83_9ROSI</name>
<evidence type="ECO:0000313" key="2">
    <source>
        <dbReference type="EMBL" id="CAK7347420.1"/>
    </source>
</evidence>
<accession>A0AAV1SA83</accession>
<feature type="region of interest" description="Disordered" evidence="1">
    <location>
        <begin position="88"/>
        <end position="107"/>
    </location>
</feature>
<keyword evidence="3" id="KW-1185">Reference proteome</keyword>
<sequence>MEASGEGERGSLEHGGSSGGRNGGQRGDRASRRGASSERGDASNKDGIAGKAAGGERVEILEVKSADEYVRIEVQCPGIPTIFFNDRVLTEPPCKPNTKKHLTSEPS</sequence>
<reference evidence="2 3" key="1">
    <citation type="submission" date="2024-01" db="EMBL/GenBank/DDBJ databases">
        <authorList>
            <person name="Waweru B."/>
        </authorList>
    </citation>
    <scope>NUCLEOTIDE SEQUENCE [LARGE SCALE GENOMIC DNA]</scope>
</reference>
<proteinExistence type="predicted"/>
<dbReference type="EMBL" id="CAWUPB010001173">
    <property type="protein sequence ID" value="CAK7347420.1"/>
    <property type="molecule type" value="Genomic_DNA"/>
</dbReference>
<feature type="compositionally biased region" description="Basic and acidic residues" evidence="1">
    <location>
        <begin position="26"/>
        <end position="44"/>
    </location>
</feature>
<comment type="caution">
    <text evidence="2">The sequence shown here is derived from an EMBL/GenBank/DDBJ whole genome shotgun (WGS) entry which is preliminary data.</text>
</comment>
<organism evidence="2 3">
    <name type="scientific">Dovyalis caffra</name>
    <dbReference type="NCBI Taxonomy" id="77055"/>
    <lineage>
        <taxon>Eukaryota</taxon>
        <taxon>Viridiplantae</taxon>
        <taxon>Streptophyta</taxon>
        <taxon>Embryophyta</taxon>
        <taxon>Tracheophyta</taxon>
        <taxon>Spermatophyta</taxon>
        <taxon>Magnoliopsida</taxon>
        <taxon>eudicotyledons</taxon>
        <taxon>Gunneridae</taxon>
        <taxon>Pentapetalae</taxon>
        <taxon>rosids</taxon>
        <taxon>fabids</taxon>
        <taxon>Malpighiales</taxon>
        <taxon>Salicaceae</taxon>
        <taxon>Flacourtieae</taxon>
        <taxon>Dovyalis</taxon>
    </lineage>
</organism>
<gene>
    <name evidence="2" type="ORF">DCAF_LOCUS20105</name>
</gene>
<protein>
    <submittedName>
        <fullName evidence="2">Uncharacterized protein</fullName>
    </submittedName>
</protein>
<dbReference type="Proteomes" id="UP001314170">
    <property type="component" value="Unassembled WGS sequence"/>
</dbReference>
<feature type="compositionally biased region" description="Gly residues" evidence="1">
    <location>
        <begin position="16"/>
        <end position="25"/>
    </location>
</feature>
<feature type="compositionally biased region" description="Basic and acidic residues" evidence="1">
    <location>
        <begin position="1"/>
        <end position="12"/>
    </location>
</feature>
<evidence type="ECO:0000256" key="1">
    <source>
        <dbReference type="SAM" id="MobiDB-lite"/>
    </source>
</evidence>